<organism evidence="4 5">
    <name type="scientific">Massarina eburnea CBS 473.64</name>
    <dbReference type="NCBI Taxonomy" id="1395130"/>
    <lineage>
        <taxon>Eukaryota</taxon>
        <taxon>Fungi</taxon>
        <taxon>Dikarya</taxon>
        <taxon>Ascomycota</taxon>
        <taxon>Pezizomycotina</taxon>
        <taxon>Dothideomycetes</taxon>
        <taxon>Pleosporomycetidae</taxon>
        <taxon>Pleosporales</taxon>
        <taxon>Massarineae</taxon>
        <taxon>Massarinaceae</taxon>
        <taxon>Massarina</taxon>
    </lineage>
</organism>
<gene>
    <name evidence="4" type="ORF">P280DRAFT_485495</name>
</gene>
<dbReference type="InterPro" id="IPR013766">
    <property type="entry name" value="Thioredoxin_domain"/>
</dbReference>
<protein>
    <submittedName>
        <fullName evidence="4">Thioredoxin-domain-containing protein</fullName>
    </submittedName>
</protein>
<accession>A0A6A6RGR6</accession>
<dbReference type="PANTHER" id="PTHR46115">
    <property type="entry name" value="THIOREDOXIN-LIKE PROTEIN 1"/>
    <property type="match status" value="1"/>
</dbReference>
<dbReference type="InterPro" id="IPR017937">
    <property type="entry name" value="Thioredoxin_CS"/>
</dbReference>
<keyword evidence="5" id="KW-1185">Reference proteome</keyword>
<proteinExistence type="inferred from homology"/>
<evidence type="ECO:0000313" key="4">
    <source>
        <dbReference type="EMBL" id="KAF2634412.1"/>
    </source>
</evidence>
<dbReference type="PRINTS" id="PR00421">
    <property type="entry name" value="THIOREDOXIN"/>
</dbReference>
<dbReference type="OrthoDB" id="19690at2759"/>
<dbReference type="CDD" id="cd02947">
    <property type="entry name" value="TRX_family"/>
    <property type="match status" value="1"/>
</dbReference>
<reference evidence="4" key="1">
    <citation type="journal article" date="2020" name="Stud. Mycol.">
        <title>101 Dothideomycetes genomes: a test case for predicting lifestyles and emergence of pathogens.</title>
        <authorList>
            <person name="Haridas S."/>
            <person name="Albert R."/>
            <person name="Binder M."/>
            <person name="Bloem J."/>
            <person name="Labutti K."/>
            <person name="Salamov A."/>
            <person name="Andreopoulos B."/>
            <person name="Baker S."/>
            <person name="Barry K."/>
            <person name="Bills G."/>
            <person name="Bluhm B."/>
            <person name="Cannon C."/>
            <person name="Castanera R."/>
            <person name="Culley D."/>
            <person name="Daum C."/>
            <person name="Ezra D."/>
            <person name="Gonzalez J."/>
            <person name="Henrissat B."/>
            <person name="Kuo A."/>
            <person name="Liang C."/>
            <person name="Lipzen A."/>
            <person name="Lutzoni F."/>
            <person name="Magnuson J."/>
            <person name="Mondo S."/>
            <person name="Nolan M."/>
            <person name="Ohm R."/>
            <person name="Pangilinan J."/>
            <person name="Park H.-J."/>
            <person name="Ramirez L."/>
            <person name="Alfaro M."/>
            <person name="Sun H."/>
            <person name="Tritt A."/>
            <person name="Yoshinaga Y."/>
            <person name="Zwiers L.-H."/>
            <person name="Turgeon B."/>
            <person name="Goodwin S."/>
            <person name="Spatafora J."/>
            <person name="Crous P."/>
            <person name="Grigoriev I."/>
        </authorList>
    </citation>
    <scope>NUCLEOTIDE SEQUENCE</scope>
    <source>
        <strain evidence="4">CBS 473.64</strain>
    </source>
</reference>
<feature type="domain" description="Thioredoxin" evidence="3">
    <location>
        <begin position="1"/>
        <end position="110"/>
    </location>
</feature>
<dbReference type="SUPFAM" id="SSF52833">
    <property type="entry name" value="Thioredoxin-like"/>
    <property type="match status" value="1"/>
</dbReference>
<evidence type="ECO:0000259" key="3">
    <source>
        <dbReference type="PROSITE" id="PS51352"/>
    </source>
</evidence>
<dbReference type="Gene3D" id="3.40.30.10">
    <property type="entry name" value="Glutaredoxin"/>
    <property type="match status" value="1"/>
</dbReference>
<dbReference type="PROSITE" id="PS00194">
    <property type="entry name" value="THIOREDOXIN_1"/>
    <property type="match status" value="1"/>
</dbReference>
<dbReference type="Pfam" id="PF00085">
    <property type="entry name" value="Thioredoxin"/>
    <property type="match status" value="1"/>
</dbReference>
<comment type="similarity">
    <text evidence="1">Belongs to the thioredoxin family.</text>
</comment>
<evidence type="ECO:0000256" key="2">
    <source>
        <dbReference type="ARBA" id="ARBA00023157"/>
    </source>
</evidence>
<sequence length="192" mass="20430">MPDKTISVSSSSHFDKLIGSSTYTIVDFYADWCGPCKTIAPVFHSLAEKESKPGRIQFVKVDVDSQQDIAKKYGVSAMPTFLVIKGTSVTETIRGANPSALTAAVRKAVNDSAAGPAAHGVHFQSKGYTLGSATQPSRPVNQGAFSGLQNMLSGNGGLGDSVVRFFALYFVSFFAFDAYRAAGESAFAVQRR</sequence>
<dbReference type="InterPro" id="IPR036249">
    <property type="entry name" value="Thioredoxin-like_sf"/>
</dbReference>
<evidence type="ECO:0000256" key="1">
    <source>
        <dbReference type="ARBA" id="ARBA00008987"/>
    </source>
</evidence>
<dbReference type="Proteomes" id="UP000799753">
    <property type="component" value="Unassembled WGS sequence"/>
</dbReference>
<name>A0A6A6RGR6_9PLEO</name>
<evidence type="ECO:0000313" key="5">
    <source>
        <dbReference type="Proteomes" id="UP000799753"/>
    </source>
</evidence>
<dbReference type="PROSITE" id="PS51352">
    <property type="entry name" value="THIOREDOXIN_2"/>
    <property type="match status" value="1"/>
</dbReference>
<dbReference type="EMBL" id="MU006831">
    <property type="protein sequence ID" value="KAF2634412.1"/>
    <property type="molecule type" value="Genomic_DNA"/>
</dbReference>
<dbReference type="AlphaFoldDB" id="A0A6A6RGR6"/>
<keyword evidence="2" id="KW-1015">Disulfide bond</keyword>